<reference evidence="2 5" key="4">
    <citation type="journal article" date="2019" name="Nat. Med.">
        <title>A library of human gut bacterial isolates paired with longitudinal multiomics data enables mechanistic microbiome research.</title>
        <authorList>
            <person name="Poyet M."/>
            <person name="Groussin M."/>
            <person name="Gibbons S.M."/>
            <person name="Avila-Pacheco J."/>
            <person name="Jiang X."/>
            <person name="Kearney S.M."/>
            <person name="Perrotta A.R."/>
            <person name="Berdy B."/>
            <person name="Zhao S."/>
            <person name="Lieberman T.D."/>
            <person name="Swanson P.K."/>
            <person name="Smith M."/>
            <person name="Roesemann S."/>
            <person name="Alexander J.E."/>
            <person name="Rich S.A."/>
            <person name="Livny J."/>
            <person name="Vlamakis H."/>
            <person name="Clish C."/>
            <person name="Bullock K."/>
            <person name="Deik A."/>
            <person name="Scott J."/>
            <person name="Pierce K.A."/>
            <person name="Xavier R.J."/>
            <person name="Alm E.J."/>
        </authorList>
    </citation>
    <scope>NUCLEOTIDE SEQUENCE [LARGE SCALE GENOMIC DNA]</scope>
    <source>
        <strain evidence="2 5">BIOML-A1</strain>
    </source>
</reference>
<reference evidence="3" key="2">
    <citation type="journal article" date="2019" name="Int. J. Syst. Evol. Microbiol.">
        <title>Gordonibacter faecihominis is a later heterotypic synonym of Gordonibacter urolithinfaciens.</title>
        <authorList>
            <person name="Danylec N."/>
            <person name="Stoll D.A."/>
            <person name="Huch M."/>
        </authorList>
    </citation>
    <scope>NUCLEOTIDE SEQUENCE</scope>
    <source>
        <strain evidence="3">DSM 27213</strain>
    </source>
</reference>
<evidence type="ECO:0000313" key="3">
    <source>
        <dbReference type="EMBL" id="ROT90592.1"/>
    </source>
</evidence>
<sequence length="806" mass="92078">MKISTLCACRGDGRGYISFKVTQLNQNSRMNLSGVAPAGKQVPMQLYVTAESAREKTVVIAFPLVPCKIDYTLSEIDREGNTLSSCKKSIRPFILKWASRYNYRFKKQQCHSIRDIEEVDYFKHATIDFKECIPTATDTILRITLTLPTRNDIPYKLRLLDEKFNQLPLNSTIMNDSLVSLEYDEVSELRFIDISLRIPHDIKTYIIEFTDTSDTIRQNFACLETSLYAYLLRRFHDLTLDAAHDPKYQAWASKRKPTDAFTKQQKRTRFEHAPLISIIVPLFHTPPAFFRDMVESVLAQTYSKFELILVNADRSNSELSAEVNEALSRDRRIREVECPENRGISLNTAEGIKVAQGDYLAFLDHDDLLEPDTLFLYVSAINKDPSIDLLYCDEDKLFPDGSYGDAYFKPDFSLFLLREINYICHFLMIRKTVVSKMEPPDPKYDGAQDHHMVLQAVDQEAHIHHVPTVLYHWRICEGSTAAGTASKPYADVAGKLAIEHHLEKQRIKARVGNTEAPCRYRVTYEPAQQPLVSIVIPNKDNAEVLAVCIDSILEKSTYENFEIIIVENNSTQPKTFDYYTSIAEQDSRVSIITWEHEFNFSKIINFGASKAMGEYLILLNNDTEVISPRWIDDMLGICQQSQVGIVGAKLYFRDGTIQHAGVGIGGEGAGHLNVNLDKSASGYFNTTITTHELSAVTAACMMTKRSVFFEVGGFEEDLVVAFNDVDYCLKVRRSGKLVVFCAEVELYHYESLSRGYETTESKQIRFHREASLLNLRWPEFYVKGDPYLNPNLYPGNMYYRLNDRNL</sequence>
<dbReference type="RefSeq" id="WP_096226864.1">
    <property type="nucleotide sequence ID" value="NZ_CP168029.1"/>
</dbReference>
<comment type="caution">
    <text evidence="3">The sequence shown here is derived from an EMBL/GenBank/DDBJ whole genome shotgun (WGS) entry which is preliminary data.</text>
</comment>
<dbReference type="EMBL" id="QIBW01000005">
    <property type="protein sequence ID" value="ROT90592.1"/>
    <property type="molecule type" value="Genomic_DNA"/>
</dbReference>
<dbReference type="AlphaFoldDB" id="A0A423ULK9"/>
<evidence type="ECO:0000313" key="5">
    <source>
        <dbReference type="Proteomes" id="UP000462865"/>
    </source>
</evidence>
<dbReference type="InterPro" id="IPR001173">
    <property type="entry name" value="Glyco_trans_2-like"/>
</dbReference>
<dbReference type="Proteomes" id="UP000285258">
    <property type="component" value="Unassembled WGS sequence"/>
</dbReference>
<dbReference type="Proteomes" id="UP000462865">
    <property type="component" value="Unassembled WGS sequence"/>
</dbReference>
<dbReference type="InterPro" id="IPR029044">
    <property type="entry name" value="Nucleotide-diphossugar_trans"/>
</dbReference>
<dbReference type="Gene3D" id="3.90.550.10">
    <property type="entry name" value="Spore Coat Polysaccharide Biosynthesis Protein SpsA, Chain A"/>
    <property type="match status" value="2"/>
</dbReference>
<proteinExistence type="predicted"/>
<evidence type="ECO:0000313" key="2">
    <source>
        <dbReference type="EMBL" id="MSA94606.1"/>
    </source>
</evidence>
<dbReference type="PANTHER" id="PTHR43179:SF7">
    <property type="entry name" value="RHAMNOSYLTRANSFERASE WBBL"/>
    <property type="match status" value="1"/>
</dbReference>
<dbReference type="CDD" id="cd04186">
    <property type="entry name" value="GT_2_like_c"/>
    <property type="match status" value="1"/>
</dbReference>
<gene>
    <name evidence="3" type="ORF">DMP12_06200</name>
    <name evidence="2" type="ORF">GKG38_05950</name>
</gene>
<dbReference type="Pfam" id="PF00535">
    <property type="entry name" value="Glycos_transf_2"/>
    <property type="match status" value="2"/>
</dbReference>
<reference evidence="4" key="1">
    <citation type="submission" date="2018-05" db="EMBL/GenBank/DDBJ databases">
        <title>Genome Sequencing of selected type strains of the family Eggerthellaceae.</title>
        <authorList>
            <person name="Danylec N."/>
            <person name="Stoll D.A."/>
            <person name="Doetsch A."/>
            <person name="Huch M."/>
        </authorList>
    </citation>
    <scope>NUCLEOTIDE SEQUENCE [LARGE SCALE GENOMIC DNA]</scope>
    <source>
        <strain evidence="4">DSM 27213</strain>
    </source>
</reference>
<protein>
    <submittedName>
        <fullName evidence="2 3">Glycosyltransferase</fullName>
    </submittedName>
</protein>
<evidence type="ECO:0000259" key="1">
    <source>
        <dbReference type="Pfam" id="PF00535"/>
    </source>
</evidence>
<name>A0A423ULK9_9ACTN</name>
<evidence type="ECO:0000313" key="4">
    <source>
        <dbReference type="Proteomes" id="UP000285258"/>
    </source>
</evidence>
<dbReference type="GO" id="GO:0016757">
    <property type="term" value="F:glycosyltransferase activity"/>
    <property type="evidence" value="ECO:0007669"/>
    <property type="project" value="UniProtKB-KW"/>
</dbReference>
<accession>A0A423ULK9</accession>
<dbReference type="PANTHER" id="PTHR43179">
    <property type="entry name" value="RHAMNOSYLTRANSFERASE WBBL"/>
    <property type="match status" value="1"/>
</dbReference>
<keyword evidence="3" id="KW-0808">Transferase</keyword>
<reference evidence="3" key="3">
    <citation type="journal article" date="2019" name="Microbiol. Resour. Announc.">
        <title>Draft Genome Sequences of Type Strains of Gordonibacter faecihominis, Paraeggerthella hongkongensis, Parvibacter caecicola,Slackia equolifaciens, Slackia faecicanis, and Slackia isoflavoniconvertens.</title>
        <authorList>
            <person name="Danylec N."/>
            <person name="Stoll D.A."/>
            <person name="Dotsch A."/>
            <person name="Huch M."/>
        </authorList>
    </citation>
    <scope>NUCLEOTIDE SEQUENCE</scope>
    <source>
        <strain evidence="3">DSM 27213</strain>
    </source>
</reference>
<feature type="domain" description="Glycosyltransferase 2-like" evidence="1">
    <location>
        <begin position="533"/>
        <end position="662"/>
    </location>
</feature>
<dbReference type="EMBL" id="WKZA01000019">
    <property type="protein sequence ID" value="MSA94606.1"/>
    <property type="molecule type" value="Genomic_DNA"/>
</dbReference>
<dbReference type="SUPFAM" id="SSF53448">
    <property type="entry name" value="Nucleotide-diphospho-sugar transferases"/>
    <property type="match status" value="2"/>
</dbReference>
<feature type="domain" description="Glycosyltransferase 2-like" evidence="1">
    <location>
        <begin position="277"/>
        <end position="393"/>
    </location>
</feature>
<organism evidence="3 4">
    <name type="scientific">Gordonibacter urolithinfaciens</name>
    <dbReference type="NCBI Taxonomy" id="1335613"/>
    <lineage>
        <taxon>Bacteria</taxon>
        <taxon>Bacillati</taxon>
        <taxon>Actinomycetota</taxon>
        <taxon>Coriobacteriia</taxon>
        <taxon>Eggerthellales</taxon>
        <taxon>Eggerthellaceae</taxon>
        <taxon>Gordonibacter</taxon>
    </lineage>
</organism>